<name>A0A2P8HQU5_9BACI</name>
<comment type="caution">
    <text evidence="3">The sequence shown here is derived from an EMBL/GenBank/DDBJ whole genome shotgun (WGS) entry which is preliminary data.</text>
</comment>
<gene>
    <name evidence="3" type="ORF">B0H94_104188</name>
</gene>
<reference evidence="3 4" key="1">
    <citation type="submission" date="2018-03" db="EMBL/GenBank/DDBJ databases">
        <title>Genomic Encyclopedia of Type Strains, Phase III (KMG-III): the genomes of soil and plant-associated and newly described type strains.</title>
        <authorList>
            <person name="Whitman W."/>
        </authorList>
    </citation>
    <scope>NUCLEOTIDE SEQUENCE [LARGE SCALE GENOMIC DNA]</scope>
    <source>
        <strain evidence="3 4">CGMCC 1.07653</strain>
    </source>
</reference>
<evidence type="ECO:0000259" key="2">
    <source>
        <dbReference type="Pfam" id="PF13828"/>
    </source>
</evidence>
<dbReference type="OrthoDB" id="2933310at2"/>
<dbReference type="Proteomes" id="UP000242310">
    <property type="component" value="Unassembled WGS sequence"/>
</dbReference>
<sequence length="90" mass="9523">MSTVQTEAPQTAENGFAVASLVLGIIAVVFNLIPFIPYGLAILAIIFGALGLRNSNRRGMAIAGLILGGIALLLKAMFWIFIIFVEMSGL</sequence>
<evidence type="ECO:0000313" key="4">
    <source>
        <dbReference type="Proteomes" id="UP000242310"/>
    </source>
</evidence>
<dbReference type="Pfam" id="PF13828">
    <property type="entry name" value="DUF4190"/>
    <property type="match status" value="1"/>
</dbReference>
<dbReference type="AlphaFoldDB" id="A0A2P8HQU5"/>
<dbReference type="EMBL" id="PYAV01000004">
    <property type="protein sequence ID" value="PSL48587.1"/>
    <property type="molecule type" value="Genomic_DNA"/>
</dbReference>
<feature type="transmembrane region" description="Helical" evidence="1">
    <location>
        <begin position="20"/>
        <end position="50"/>
    </location>
</feature>
<dbReference type="RefSeq" id="WP_106588155.1">
    <property type="nucleotide sequence ID" value="NZ_PYAV01000004.1"/>
</dbReference>
<keyword evidence="1" id="KW-0812">Transmembrane</keyword>
<dbReference type="InterPro" id="IPR025241">
    <property type="entry name" value="DUF4190"/>
</dbReference>
<proteinExistence type="predicted"/>
<evidence type="ECO:0000313" key="3">
    <source>
        <dbReference type="EMBL" id="PSL48587.1"/>
    </source>
</evidence>
<feature type="transmembrane region" description="Helical" evidence="1">
    <location>
        <begin position="62"/>
        <end position="85"/>
    </location>
</feature>
<keyword evidence="1" id="KW-0472">Membrane</keyword>
<protein>
    <recommendedName>
        <fullName evidence="2">DUF4190 domain-containing protein</fullName>
    </recommendedName>
</protein>
<keyword evidence="1" id="KW-1133">Transmembrane helix</keyword>
<organism evidence="3 4">
    <name type="scientific">Salsuginibacillus halophilus</name>
    <dbReference type="NCBI Taxonomy" id="517424"/>
    <lineage>
        <taxon>Bacteria</taxon>
        <taxon>Bacillati</taxon>
        <taxon>Bacillota</taxon>
        <taxon>Bacilli</taxon>
        <taxon>Bacillales</taxon>
        <taxon>Bacillaceae</taxon>
        <taxon>Salsuginibacillus</taxon>
    </lineage>
</organism>
<keyword evidence="4" id="KW-1185">Reference proteome</keyword>
<evidence type="ECO:0000256" key="1">
    <source>
        <dbReference type="SAM" id="Phobius"/>
    </source>
</evidence>
<accession>A0A2P8HQU5</accession>
<feature type="domain" description="DUF4190" evidence="2">
    <location>
        <begin position="17"/>
        <end position="75"/>
    </location>
</feature>